<evidence type="ECO:0000256" key="5">
    <source>
        <dbReference type="ARBA" id="ARBA00022884"/>
    </source>
</evidence>
<keyword evidence="3" id="KW-0808">Transferase</keyword>
<keyword evidence="4" id="KW-0949">S-adenosyl-L-methionine</keyword>
<dbReference type="InterPro" id="IPR000157">
    <property type="entry name" value="TIR_dom"/>
</dbReference>
<feature type="compositionally biased region" description="Low complexity" evidence="8">
    <location>
        <begin position="89"/>
        <end position="99"/>
    </location>
</feature>
<sequence length="758" mass="85905">MADPGEVQPRDVPSNALPSLAPLPPPFQPPVEVPQTLKTNKPVGKVQPFNLDSIDPSELSLPPLPPPPPPSLPPLKHTPEEGYTDKHSTSSSSSPPDDSLTIHNHLPSPAPTLDHTYLPRHKSIHLFISHSTSDIQIVKESLIVVLRDSGRSVFACYHFMPDSTRYNDHEIKDSMRSSCVVAIGLSKAYLHSDRCKREYDYALQLYNNKDITNILVLAFGTCSRPPVLKRFLYLDFMDATKRSSVWSKMEENIDKAVAVANEQYPRTERPKERESPKSGGRSPAASEGSSPEEIMEYQGAFEDALVYMKEKGEVTSDDEDKYGHYKMKDDEWIEKEREGEGGVAEERSDNDGYTSDTLYYQTRAGDWETETGSEDDKVGGDIEGEGVATEEVGMATEKRHKRKRTSSDIEDGEVSDSSSEDMNPQAQKMMKKDIDQSDYEDEEGLEQSEKVQRFYDQLAAPGADRRDESPIIYMRGFNNWVKSVLIRTYLPPSATVLDLCCGKGGDLNKWKEGNIHYLVGADISETSIENCIGRYNSNKLMDRRTKKPAFEAEFIVADCCQVRLQDEYTNPARRFHVTSCQFSLHYAFESFEKATMMLRNACENLRPGGYFIGTTVDANELISRLRDRGTQDESGSWSISNDVYSVSLDKEFDPHDTEAPLPLFGCKYHFQLAGVVNVPEFLLHYPLLVEMLKEWDMIEVRHQNFYDFFSEHRHIPDDASLLYRMQAFDKRTGTMSAPEWEAIGLYLIFVFQKKGPQQ</sequence>
<feature type="region of interest" description="Disordered" evidence="8">
    <location>
        <begin position="1"/>
        <end position="114"/>
    </location>
</feature>
<keyword evidence="6" id="KW-0507">mRNA processing</keyword>
<reference evidence="12" key="1">
    <citation type="journal article" date="2010" name="Nature">
        <title>The Amphimedon queenslandica genome and the evolution of animal complexity.</title>
        <authorList>
            <person name="Srivastava M."/>
            <person name="Simakov O."/>
            <person name="Chapman J."/>
            <person name="Fahey B."/>
            <person name="Gauthier M.E."/>
            <person name="Mitros T."/>
            <person name="Richards G.S."/>
            <person name="Conaco C."/>
            <person name="Dacre M."/>
            <person name="Hellsten U."/>
            <person name="Larroux C."/>
            <person name="Putnam N.H."/>
            <person name="Stanke M."/>
            <person name="Adamska M."/>
            <person name="Darling A."/>
            <person name="Degnan S.M."/>
            <person name="Oakley T.H."/>
            <person name="Plachetzki D.C."/>
            <person name="Zhai Y."/>
            <person name="Adamski M."/>
            <person name="Calcino A."/>
            <person name="Cummins S.F."/>
            <person name="Goodstein D.M."/>
            <person name="Harris C."/>
            <person name="Jackson D.J."/>
            <person name="Leys S.P."/>
            <person name="Shu S."/>
            <person name="Woodcroft B.J."/>
            <person name="Vervoort M."/>
            <person name="Kosik K.S."/>
            <person name="Manning G."/>
            <person name="Degnan B.M."/>
            <person name="Rokhsar D.S."/>
        </authorList>
    </citation>
    <scope>NUCLEOTIDE SEQUENCE [LARGE SCALE GENOMIC DNA]</scope>
</reference>
<evidence type="ECO:0000256" key="2">
    <source>
        <dbReference type="ARBA" id="ARBA00022603"/>
    </source>
</evidence>
<keyword evidence="12" id="KW-1185">Reference proteome</keyword>
<dbReference type="Gene3D" id="3.40.50.150">
    <property type="entry name" value="Vaccinia Virus protein VP39"/>
    <property type="match status" value="1"/>
</dbReference>
<dbReference type="Pfam" id="PF03291">
    <property type="entry name" value="mRNA_G-N7_MeTrfase"/>
    <property type="match status" value="1"/>
</dbReference>
<evidence type="ECO:0000256" key="4">
    <source>
        <dbReference type="ARBA" id="ARBA00022691"/>
    </source>
</evidence>
<dbReference type="InterPro" id="IPR029063">
    <property type="entry name" value="SAM-dependent_MTases_sf"/>
</dbReference>
<feature type="compositionally biased region" description="Polar residues" evidence="8">
    <location>
        <begin position="351"/>
        <end position="360"/>
    </location>
</feature>
<evidence type="ECO:0000259" key="10">
    <source>
        <dbReference type="PROSITE" id="PS51562"/>
    </source>
</evidence>
<feature type="domain" description="TIR" evidence="9">
    <location>
        <begin position="122"/>
        <end position="253"/>
    </location>
</feature>
<feature type="domain" description="MRNA cap 0 methyltransferase" evidence="10">
    <location>
        <begin position="469"/>
        <end position="754"/>
    </location>
</feature>
<dbReference type="GO" id="GO:0007165">
    <property type="term" value="P:signal transduction"/>
    <property type="evidence" value="ECO:0007669"/>
    <property type="project" value="InterPro"/>
</dbReference>
<evidence type="ECO:0000313" key="11">
    <source>
        <dbReference type="EnsemblMetazoa" id="Aqu2.1.37912_001"/>
    </source>
</evidence>
<evidence type="ECO:0000256" key="3">
    <source>
        <dbReference type="ARBA" id="ARBA00022679"/>
    </source>
</evidence>
<keyword evidence="6" id="KW-0506">mRNA capping</keyword>
<dbReference type="Proteomes" id="UP000007879">
    <property type="component" value="Unassembled WGS sequence"/>
</dbReference>
<dbReference type="PANTHER" id="PTHR12189:SF2">
    <property type="entry name" value="MRNA CAP GUANINE-N7 METHYLTRANSFERASE"/>
    <property type="match status" value="1"/>
</dbReference>
<name>A0A1X7VEF5_AMPQE</name>
<dbReference type="STRING" id="400682.A0A1X7VEF5"/>
<evidence type="ECO:0000256" key="7">
    <source>
        <dbReference type="ARBA" id="ARBA00044712"/>
    </source>
</evidence>
<evidence type="ECO:0000256" key="6">
    <source>
        <dbReference type="ARBA" id="ARBA00023042"/>
    </source>
</evidence>
<organism evidence="11">
    <name type="scientific">Amphimedon queenslandica</name>
    <name type="common">Sponge</name>
    <dbReference type="NCBI Taxonomy" id="400682"/>
    <lineage>
        <taxon>Eukaryota</taxon>
        <taxon>Metazoa</taxon>
        <taxon>Porifera</taxon>
        <taxon>Demospongiae</taxon>
        <taxon>Heteroscleromorpha</taxon>
        <taxon>Haplosclerida</taxon>
        <taxon>Niphatidae</taxon>
        <taxon>Amphimedon</taxon>
    </lineage>
</organism>
<dbReference type="AlphaFoldDB" id="A0A1X7VEF5"/>
<dbReference type="SUPFAM" id="SSF53335">
    <property type="entry name" value="S-adenosyl-L-methionine-dependent methyltransferases"/>
    <property type="match status" value="1"/>
</dbReference>
<dbReference type="PANTHER" id="PTHR12189">
    <property type="entry name" value="MRNA GUANINE-7- METHYLTRANSFERASE"/>
    <property type="match status" value="1"/>
</dbReference>
<keyword evidence="5" id="KW-0694">RNA-binding</keyword>
<dbReference type="InterPro" id="IPR035897">
    <property type="entry name" value="Toll_tir_struct_dom_sf"/>
</dbReference>
<dbReference type="GO" id="GO:0003723">
    <property type="term" value="F:RNA binding"/>
    <property type="evidence" value="ECO:0007669"/>
    <property type="project" value="UniProtKB-KW"/>
</dbReference>
<accession>A0A1X7VEF5</accession>
<feature type="compositionally biased region" description="Pro residues" evidence="8">
    <location>
        <begin position="21"/>
        <end position="32"/>
    </location>
</feature>
<reference evidence="11" key="2">
    <citation type="submission" date="2017-05" db="UniProtKB">
        <authorList>
            <consortium name="EnsemblMetazoa"/>
        </authorList>
    </citation>
    <scope>IDENTIFICATION</scope>
</reference>
<proteinExistence type="predicted"/>
<dbReference type="GO" id="GO:0005634">
    <property type="term" value="C:nucleus"/>
    <property type="evidence" value="ECO:0007669"/>
    <property type="project" value="TreeGrafter"/>
</dbReference>
<dbReference type="PROSITE" id="PS50104">
    <property type="entry name" value="TIR"/>
    <property type="match status" value="1"/>
</dbReference>
<dbReference type="Gene3D" id="3.40.50.10140">
    <property type="entry name" value="Toll/interleukin-1 receptor homology (TIR) domain"/>
    <property type="match status" value="1"/>
</dbReference>
<evidence type="ECO:0000256" key="1">
    <source>
        <dbReference type="ARBA" id="ARBA00011926"/>
    </source>
</evidence>
<dbReference type="InterPro" id="IPR039753">
    <property type="entry name" value="RG7MT1"/>
</dbReference>
<protein>
    <recommendedName>
        <fullName evidence="1">mRNA (guanine-N(7))-methyltransferase</fullName>
        <ecNumber evidence="1">2.1.1.56</ecNumber>
    </recommendedName>
</protein>
<dbReference type="CDD" id="cd02440">
    <property type="entry name" value="AdoMet_MTases"/>
    <property type="match status" value="1"/>
</dbReference>
<feature type="compositionally biased region" description="Basic and acidic residues" evidence="8">
    <location>
        <begin position="333"/>
        <end position="350"/>
    </location>
</feature>
<dbReference type="OrthoDB" id="10248867at2759"/>
<dbReference type="EC" id="2.1.1.56" evidence="1"/>
<dbReference type="InterPro" id="IPR004971">
    <property type="entry name" value="mRNA_G-N7_MeTrfase_dom"/>
</dbReference>
<dbReference type="GO" id="GO:0004482">
    <property type="term" value="F:mRNA 5'-cap (guanine-N7-)-methyltransferase activity"/>
    <property type="evidence" value="ECO:0007669"/>
    <property type="project" value="UniProtKB-EC"/>
</dbReference>
<gene>
    <name evidence="11" type="primary">100638295</name>
</gene>
<dbReference type="SUPFAM" id="SSF52200">
    <property type="entry name" value="Toll/Interleukin receptor TIR domain"/>
    <property type="match status" value="1"/>
</dbReference>
<feature type="compositionally biased region" description="Basic and acidic residues" evidence="8">
    <location>
        <begin position="265"/>
        <end position="276"/>
    </location>
</feature>
<dbReference type="EnsemblMetazoa" id="XM_003384732.3">
    <property type="protein sequence ID" value="XP_003384780.1"/>
    <property type="gene ID" value="LOC100638295"/>
</dbReference>
<feature type="compositionally biased region" description="Low complexity" evidence="8">
    <location>
        <begin position="278"/>
        <end position="292"/>
    </location>
</feature>
<feature type="region of interest" description="Disordered" evidence="8">
    <location>
        <begin position="259"/>
        <end position="292"/>
    </location>
</feature>
<comment type="catalytic activity">
    <reaction evidence="7">
        <text>a 5'-end (5'-triphosphoguanosine)-ribonucleoside in mRNA + S-adenosyl-L-methionine = a 5'-end (N(7)-methyl 5'-triphosphoguanosine)-ribonucleoside in mRNA + S-adenosyl-L-homocysteine</text>
        <dbReference type="Rhea" id="RHEA:67008"/>
        <dbReference type="Rhea" id="RHEA-COMP:17166"/>
        <dbReference type="Rhea" id="RHEA-COMP:17167"/>
        <dbReference type="ChEBI" id="CHEBI:57856"/>
        <dbReference type="ChEBI" id="CHEBI:59789"/>
        <dbReference type="ChEBI" id="CHEBI:156461"/>
        <dbReference type="ChEBI" id="CHEBI:167617"/>
        <dbReference type="EC" id="2.1.1.56"/>
    </reaction>
</comment>
<dbReference type="EnsemblMetazoa" id="Aqu2.1.37912_001">
    <property type="protein sequence ID" value="Aqu2.1.37912_001"/>
    <property type="gene ID" value="Aqu2.1.37912"/>
</dbReference>
<evidence type="ECO:0000313" key="12">
    <source>
        <dbReference type="Proteomes" id="UP000007879"/>
    </source>
</evidence>
<feature type="compositionally biased region" description="Basic and acidic residues" evidence="8">
    <location>
        <begin position="77"/>
        <end position="88"/>
    </location>
</feature>
<dbReference type="eggNOG" id="KOG1975">
    <property type="taxonomic scope" value="Eukaryota"/>
</dbReference>
<dbReference type="PROSITE" id="PS51562">
    <property type="entry name" value="RNA_CAP0_MT"/>
    <property type="match status" value="1"/>
</dbReference>
<dbReference type="InParanoid" id="A0A1X7VEF5"/>
<feature type="region of interest" description="Disordered" evidence="8">
    <location>
        <begin position="333"/>
        <end position="447"/>
    </location>
</feature>
<dbReference type="KEGG" id="aqu:100638295"/>
<feature type="compositionally biased region" description="Pro residues" evidence="8">
    <location>
        <begin position="62"/>
        <end position="73"/>
    </location>
</feature>
<evidence type="ECO:0000256" key="8">
    <source>
        <dbReference type="SAM" id="MobiDB-lite"/>
    </source>
</evidence>
<dbReference type="Pfam" id="PF13676">
    <property type="entry name" value="TIR_2"/>
    <property type="match status" value="1"/>
</dbReference>
<feature type="compositionally biased region" description="Acidic residues" evidence="8">
    <location>
        <begin position="436"/>
        <end position="446"/>
    </location>
</feature>
<keyword evidence="2" id="KW-0489">Methyltransferase</keyword>
<evidence type="ECO:0000259" key="9">
    <source>
        <dbReference type="PROSITE" id="PS50104"/>
    </source>
</evidence>